<proteinExistence type="predicted"/>
<organism evidence="2 3">
    <name type="scientific">Polarella glacialis</name>
    <name type="common">Dinoflagellate</name>
    <dbReference type="NCBI Taxonomy" id="89957"/>
    <lineage>
        <taxon>Eukaryota</taxon>
        <taxon>Sar</taxon>
        <taxon>Alveolata</taxon>
        <taxon>Dinophyceae</taxon>
        <taxon>Suessiales</taxon>
        <taxon>Suessiaceae</taxon>
        <taxon>Polarella</taxon>
    </lineage>
</organism>
<dbReference type="Proteomes" id="UP000626109">
    <property type="component" value="Unassembled WGS sequence"/>
</dbReference>
<feature type="non-terminal residue" evidence="2">
    <location>
        <position position="247"/>
    </location>
</feature>
<protein>
    <submittedName>
        <fullName evidence="2">Uncharacterized protein</fullName>
    </submittedName>
</protein>
<reference evidence="2" key="1">
    <citation type="submission" date="2021-02" db="EMBL/GenBank/DDBJ databases">
        <authorList>
            <person name="Dougan E. K."/>
            <person name="Rhodes N."/>
            <person name="Thang M."/>
            <person name="Chan C."/>
        </authorList>
    </citation>
    <scope>NUCLEOTIDE SEQUENCE</scope>
</reference>
<accession>A0A813I883</accession>
<gene>
    <name evidence="2" type="ORF">PGLA2088_LOCUS4841</name>
</gene>
<evidence type="ECO:0000313" key="3">
    <source>
        <dbReference type="Proteomes" id="UP000626109"/>
    </source>
</evidence>
<evidence type="ECO:0000313" key="2">
    <source>
        <dbReference type="EMBL" id="CAE8646466.1"/>
    </source>
</evidence>
<feature type="non-terminal residue" evidence="2">
    <location>
        <position position="1"/>
    </location>
</feature>
<name>A0A813I883_POLGL</name>
<feature type="chain" id="PRO_5033032502" evidence="1">
    <location>
        <begin position="29"/>
        <end position="247"/>
    </location>
</feature>
<comment type="caution">
    <text evidence="2">The sequence shown here is derived from an EMBL/GenBank/DDBJ whole genome shotgun (WGS) entry which is preliminary data.</text>
</comment>
<feature type="signal peptide" evidence="1">
    <location>
        <begin position="1"/>
        <end position="28"/>
    </location>
</feature>
<sequence length="247" mass="25866">ASSRGMPRARHCLLFVALFLDLSLYAGGQEGYVSLSAFERILQGDTGQPEDPLLCNGQRPLRVGQVRTNATSRPRVCMGCSAPKADSCKYDVSSCLSLETGGTCQIKCRGPFYAGTPTIGRCPLDNSPWGNNGVFTARRLERELQAAPASGPAAPEDLETITMATTTTTTTAEAGGLVWDWPDCTLTCGASLTGSEVGYIKLADGSWGCADGYIGEASYACIVGEDCEARSSLVGCVALQACVPPSS</sequence>
<evidence type="ECO:0000256" key="1">
    <source>
        <dbReference type="SAM" id="SignalP"/>
    </source>
</evidence>
<dbReference type="AlphaFoldDB" id="A0A813I883"/>
<dbReference type="EMBL" id="CAJNNW010004475">
    <property type="protein sequence ID" value="CAE8646466.1"/>
    <property type="molecule type" value="Genomic_DNA"/>
</dbReference>
<keyword evidence="1" id="KW-0732">Signal</keyword>